<evidence type="ECO:0000256" key="2">
    <source>
        <dbReference type="ARBA" id="ARBA00022481"/>
    </source>
</evidence>
<evidence type="ECO:0000256" key="14">
    <source>
        <dbReference type="ARBA" id="ARBA00049117"/>
    </source>
</evidence>
<protein>
    <recommendedName>
        <fullName evidence="16">MHD domain-containing protein</fullName>
    </recommendedName>
</protein>
<dbReference type="InterPro" id="IPR005225">
    <property type="entry name" value="Small_GTP-bd"/>
</dbReference>
<evidence type="ECO:0000256" key="10">
    <source>
        <dbReference type="ARBA" id="ARBA00023288"/>
    </source>
</evidence>
<evidence type="ECO:0000256" key="11">
    <source>
        <dbReference type="ARBA" id="ARBA00023289"/>
    </source>
</evidence>
<reference evidence="17" key="1">
    <citation type="journal article" date="2023" name="BMC Genomics">
        <title>Chromosome-level genome assemblies of Cutaneotrichosporon spp. (Trichosporonales, Basidiomycota) reveal imbalanced evolution between nucleotide sequences and chromosome synteny.</title>
        <authorList>
            <person name="Kobayashi Y."/>
            <person name="Kayamori A."/>
            <person name="Aoki K."/>
            <person name="Shiwa Y."/>
            <person name="Matsutani M."/>
            <person name="Fujita N."/>
            <person name="Sugita T."/>
            <person name="Iwasaki W."/>
            <person name="Tanaka N."/>
            <person name="Takashima M."/>
        </authorList>
    </citation>
    <scope>NUCLEOTIDE SEQUENCE</scope>
    <source>
        <strain evidence="17">HIS016</strain>
    </source>
</reference>
<feature type="compositionally biased region" description="Polar residues" evidence="15">
    <location>
        <begin position="445"/>
        <end position="459"/>
    </location>
</feature>
<dbReference type="Gene3D" id="3.30.450.60">
    <property type="match status" value="1"/>
</dbReference>
<feature type="region of interest" description="Disordered" evidence="15">
    <location>
        <begin position="423"/>
        <end position="460"/>
    </location>
</feature>
<evidence type="ECO:0000256" key="15">
    <source>
        <dbReference type="SAM" id="MobiDB-lite"/>
    </source>
</evidence>
<evidence type="ECO:0000256" key="9">
    <source>
        <dbReference type="ARBA" id="ARBA00023136"/>
    </source>
</evidence>
<evidence type="ECO:0000259" key="16">
    <source>
        <dbReference type="PROSITE" id="PS51072"/>
    </source>
</evidence>
<dbReference type="SUPFAM" id="SSF49447">
    <property type="entry name" value="Second domain of Mu2 adaptin subunit (ap50) of ap2 adaptor"/>
    <property type="match status" value="1"/>
</dbReference>
<dbReference type="SMART" id="SM00175">
    <property type="entry name" value="RAB"/>
    <property type="match status" value="1"/>
</dbReference>
<dbReference type="Gene3D" id="3.40.50.300">
    <property type="entry name" value="P-loop containing nucleotide triphosphate hydrolases"/>
    <property type="match status" value="1"/>
</dbReference>
<dbReference type="SUPFAM" id="SSF52540">
    <property type="entry name" value="P-loop containing nucleoside triphosphate hydrolases"/>
    <property type="match status" value="1"/>
</dbReference>
<name>A0AAD3TZ63_9TREE</name>
<keyword evidence="10" id="KW-0449">Lipoprotein</keyword>
<evidence type="ECO:0000256" key="8">
    <source>
        <dbReference type="ARBA" id="ARBA00023134"/>
    </source>
</evidence>
<evidence type="ECO:0000256" key="3">
    <source>
        <dbReference type="ARBA" id="ARBA00022723"/>
    </source>
</evidence>
<evidence type="ECO:0000256" key="13">
    <source>
        <dbReference type="ARBA" id="ARBA00046278"/>
    </source>
</evidence>
<dbReference type="EMBL" id="BTCM01000008">
    <property type="protein sequence ID" value="GMK59576.1"/>
    <property type="molecule type" value="Genomic_DNA"/>
</dbReference>
<dbReference type="InterPro" id="IPR011012">
    <property type="entry name" value="Longin-like_dom_sf"/>
</dbReference>
<keyword evidence="2" id="KW-0488">Methylation</keyword>
<keyword evidence="8" id="KW-0342">GTP-binding</keyword>
<dbReference type="CDD" id="cd14837">
    <property type="entry name" value="AP3_Mu_N"/>
    <property type="match status" value="1"/>
</dbReference>
<dbReference type="CDD" id="cd04137">
    <property type="entry name" value="RheB"/>
    <property type="match status" value="1"/>
</dbReference>
<sequence length="710" mass="79035">MARMDGVIILDPVGHFAHHPAAYPAIFTDAFNHELSRARKDRRDLEPVLWVHSSGGGVALCHLERDGLRYLVPLSAEVNPLFGFAWLESFLDTLQEYLGDVTEVTVKDNFDVVYMLIEEMLDEGHPMTMETAMLKDIVLPPSLMRKLLNVAGVSGLQAQTGSAPFTAPIPWRRPGVRHAQNEIFFDVEETLDAVVDRKGHVLSAQVWGSIGCNSRLSGNPDLLLNISNAKAMTECSFHPCIRYSRWERDHVLSFIPPDGKFKLLEYEAASVPKLPFLLKAGMQLDETGGRFSLTLTSRVPRLDDVVISIFLGSTTTGISATPAGDRRPPGQEGDGYVGGGTAEFDPHTQVLKWSLASVLQNERSPTLTGSFVSTSRATPDPAFAVRFKISNYTYSGLRVDQLKVSGDVAYKPFKGLRTSARAGRWTEHPPTNPDENTFKRPSPLRLSTRSTSPQHNTLSPRLLPVESPYLDAPFIPASPVLSYRGAYHKEPCFDRILERRSELEQQRRQAYYDSQRTTPEFEMANAALKRKIVILGSPSVGKTSITQQYVTPPTYNEQYYPTIESTSNKIVTHKGVQYDCEIVDTAGQDEFSLFPAKYAAGVHGYVLVYSITSRQSFDMIASLHEKILDQSGLEKVPCVIVGQKTDLEKERRVTKAEGEALAKKLGAAFLESSAKDNKNVERAFEALLGEMQREYNPAAPAPASRWWPWR</sequence>
<keyword evidence="3" id="KW-0479">Metal-binding</keyword>
<keyword evidence="18" id="KW-1185">Reference proteome</keyword>
<evidence type="ECO:0000313" key="18">
    <source>
        <dbReference type="Proteomes" id="UP001222932"/>
    </source>
</evidence>
<dbReference type="InterPro" id="IPR027417">
    <property type="entry name" value="P-loop_NTPase"/>
</dbReference>
<organism evidence="17 18">
    <name type="scientific">Cutaneotrichosporon spelunceum</name>
    <dbReference type="NCBI Taxonomy" id="1672016"/>
    <lineage>
        <taxon>Eukaryota</taxon>
        <taxon>Fungi</taxon>
        <taxon>Dikarya</taxon>
        <taxon>Basidiomycota</taxon>
        <taxon>Agaricomycotina</taxon>
        <taxon>Tremellomycetes</taxon>
        <taxon>Trichosporonales</taxon>
        <taxon>Trichosporonaceae</taxon>
        <taxon>Cutaneotrichosporon</taxon>
    </lineage>
</organism>
<comment type="caution">
    <text evidence="17">The sequence shown here is derived from an EMBL/GenBank/DDBJ whole genome shotgun (WGS) entry which is preliminary data.</text>
</comment>
<dbReference type="SUPFAM" id="SSF64356">
    <property type="entry name" value="SNARE-like"/>
    <property type="match status" value="1"/>
</dbReference>
<dbReference type="PROSITE" id="PS51072">
    <property type="entry name" value="MHD"/>
    <property type="match status" value="1"/>
</dbReference>
<dbReference type="Proteomes" id="UP001222932">
    <property type="component" value="Unassembled WGS sequence"/>
</dbReference>
<evidence type="ECO:0000256" key="6">
    <source>
        <dbReference type="ARBA" id="ARBA00022842"/>
    </source>
</evidence>
<evidence type="ECO:0000256" key="7">
    <source>
        <dbReference type="ARBA" id="ARBA00022927"/>
    </source>
</evidence>
<keyword evidence="4" id="KW-0547">Nucleotide-binding</keyword>
<dbReference type="InterPro" id="IPR001806">
    <property type="entry name" value="Small_GTPase"/>
</dbReference>
<dbReference type="GO" id="GO:0012505">
    <property type="term" value="C:endomembrane system"/>
    <property type="evidence" value="ECO:0007669"/>
    <property type="project" value="UniProtKB-SubCell"/>
</dbReference>
<dbReference type="InterPro" id="IPR028565">
    <property type="entry name" value="MHD"/>
</dbReference>
<comment type="similarity">
    <text evidence="12">Belongs to the small GTPase superfamily. Rheb family.</text>
</comment>
<keyword evidence="1" id="KW-0813">Transport</keyword>
<keyword evidence="9" id="KW-0472">Membrane</keyword>
<dbReference type="InterPro" id="IPR036168">
    <property type="entry name" value="AP2_Mu_C_sf"/>
</dbReference>
<keyword evidence="5" id="KW-0378">Hydrolase</keyword>
<evidence type="ECO:0000256" key="12">
    <source>
        <dbReference type="ARBA" id="ARBA00037969"/>
    </source>
</evidence>
<dbReference type="NCBIfam" id="TIGR00231">
    <property type="entry name" value="small_GTP"/>
    <property type="match status" value="1"/>
</dbReference>
<feature type="domain" description="MHD" evidence="16">
    <location>
        <begin position="180"/>
        <end position="428"/>
    </location>
</feature>
<dbReference type="GO" id="GO:0030131">
    <property type="term" value="C:clathrin adaptor complex"/>
    <property type="evidence" value="ECO:0007669"/>
    <property type="project" value="InterPro"/>
</dbReference>
<dbReference type="PRINTS" id="PR00449">
    <property type="entry name" value="RASTRNSFRMNG"/>
</dbReference>
<gene>
    <name evidence="17" type="ORF">CspeluHIS016_0801820</name>
</gene>
<dbReference type="AlphaFoldDB" id="A0AAD3TZ63"/>
<comment type="catalytic activity">
    <reaction evidence="14">
        <text>GTP + H2O = GDP + phosphate + H(+)</text>
        <dbReference type="Rhea" id="RHEA:19669"/>
        <dbReference type="ChEBI" id="CHEBI:15377"/>
        <dbReference type="ChEBI" id="CHEBI:15378"/>
        <dbReference type="ChEBI" id="CHEBI:37565"/>
        <dbReference type="ChEBI" id="CHEBI:43474"/>
        <dbReference type="ChEBI" id="CHEBI:58189"/>
    </reaction>
    <physiologicalReaction direction="left-to-right" evidence="14">
        <dbReference type="Rhea" id="RHEA:19670"/>
    </physiologicalReaction>
</comment>
<dbReference type="Pfam" id="PF00071">
    <property type="entry name" value="Ras"/>
    <property type="match status" value="1"/>
</dbReference>
<dbReference type="PROSITE" id="PS51420">
    <property type="entry name" value="RHO"/>
    <property type="match status" value="1"/>
</dbReference>
<dbReference type="PROSITE" id="PS00991">
    <property type="entry name" value="CLAT_ADAPTOR_M_2"/>
    <property type="match status" value="1"/>
</dbReference>
<dbReference type="GO" id="GO:0005525">
    <property type="term" value="F:GTP binding"/>
    <property type="evidence" value="ECO:0007669"/>
    <property type="project" value="UniProtKB-KW"/>
</dbReference>
<reference evidence="17" key="2">
    <citation type="submission" date="2023-06" db="EMBL/GenBank/DDBJ databases">
        <authorList>
            <person name="Kobayashi Y."/>
            <person name="Kayamori A."/>
            <person name="Aoki K."/>
            <person name="Shiwa Y."/>
            <person name="Fujita N."/>
            <person name="Sugita T."/>
            <person name="Iwasaki W."/>
            <person name="Tanaka N."/>
            <person name="Takashima M."/>
        </authorList>
    </citation>
    <scope>NUCLEOTIDE SEQUENCE</scope>
    <source>
        <strain evidence="17">HIS016</strain>
    </source>
</reference>
<keyword evidence="6" id="KW-0460">Magnesium</keyword>
<evidence type="ECO:0000313" key="17">
    <source>
        <dbReference type="EMBL" id="GMK59576.1"/>
    </source>
</evidence>
<dbReference type="Gene3D" id="2.60.40.1170">
    <property type="entry name" value="Mu homology domain, subdomain B"/>
    <property type="match status" value="2"/>
</dbReference>
<dbReference type="PANTHER" id="PTHR10529">
    <property type="entry name" value="AP COMPLEX SUBUNIT MU"/>
    <property type="match status" value="1"/>
</dbReference>
<dbReference type="SMART" id="SM00173">
    <property type="entry name" value="RAS"/>
    <property type="match status" value="1"/>
</dbReference>
<dbReference type="FunFam" id="3.40.50.300:FF:000273">
    <property type="entry name" value="GTP-binding protein Rheb homolog"/>
    <property type="match status" value="1"/>
</dbReference>
<dbReference type="PROSITE" id="PS51419">
    <property type="entry name" value="RAB"/>
    <property type="match status" value="1"/>
</dbReference>
<dbReference type="CDD" id="cd09252">
    <property type="entry name" value="AP-3_Mu3_Cterm"/>
    <property type="match status" value="1"/>
</dbReference>
<dbReference type="InterPro" id="IPR018240">
    <property type="entry name" value="Clathrin_mu_CS"/>
</dbReference>
<dbReference type="GO" id="GO:0003924">
    <property type="term" value="F:GTPase activity"/>
    <property type="evidence" value="ECO:0007669"/>
    <property type="project" value="InterPro"/>
</dbReference>
<dbReference type="SMART" id="SM00174">
    <property type="entry name" value="RHO"/>
    <property type="match status" value="1"/>
</dbReference>
<accession>A0AAD3TZ63</accession>
<evidence type="ECO:0000256" key="5">
    <source>
        <dbReference type="ARBA" id="ARBA00022801"/>
    </source>
</evidence>
<keyword evidence="11" id="KW-0636">Prenylation</keyword>
<evidence type="ECO:0000256" key="4">
    <source>
        <dbReference type="ARBA" id="ARBA00022741"/>
    </source>
</evidence>
<proteinExistence type="inferred from homology"/>
<dbReference type="Pfam" id="PF00928">
    <property type="entry name" value="Adap_comp_sub"/>
    <property type="match status" value="1"/>
</dbReference>
<comment type="subcellular location">
    <subcellularLocation>
        <location evidence="13">Endomembrane system</location>
        <topology evidence="13">Lipid-anchor</topology>
        <orientation evidence="13">Cytoplasmic side</orientation>
    </subcellularLocation>
</comment>
<keyword evidence="7" id="KW-0653">Protein transport</keyword>
<dbReference type="InterPro" id="IPR050431">
    <property type="entry name" value="Adaptor_comp_med_subunit"/>
</dbReference>
<evidence type="ECO:0000256" key="1">
    <source>
        <dbReference type="ARBA" id="ARBA00022448"/>
    </source>
</evidence>
<dbReference type="GO" id="GO:0046872">
    <property type="term" value="F:metal ion binding"/>
    <property type="evidence" value="ECO:0007669"/>
    <property type="project" value="UniProtKB-KW"/>
</dbReference>
<dbReference type="PROSITE" id="PS51421">
    <property type="entry name" value="RAS"/>
    <property type="match status" value="1"/>
</dbReference>
<dbReference type="GO" id="GO:0016192">
    <property type="term" value="P:vesicle-mediated transport"/>
    <property type="evidence" value="ECO:0007669"/>
    <property type="project" value="InterPro"/>
</dbReference>
<dbReference type="GO" id="GO:0006886">
    <property type="term" value="P:intracellular protein transport"/>
    <property type="evidence" value="ECO:0007669"/>
    <property type="project" value="InterPro"/>
</dbReference>